<evidence type="ECO:0000313" key="3">
    <source>
        <dbReference type="Proteomes" id="UP000233783"/>
    </source>
</evidence>
<name>A0A2N3QRP6_9BIFI</name>
<evidence type="ECO:0000256" key="1">
    <source>
        <dbReference type="SAM" id="Phobius"/>
    </source>
</evidence>
<reference evidence="2 3" key="1">
    <citation type="submission" date="2017-10" db="EMBL/GenBank/DDBJ databases">
        <title>Bifidobacterium genomics.</title>
        <authorList>
            <person name="Lugli G.A."/>
            <person name="Milani C."/>
            <person name="Mancabelli L."/>
        </authorList>
    </citation>
    <scope>NUCLEOTIDE SEQUENCE [LARGE SCALE GENOMIC DNA]</scope>
    <source>
        <strain evidence="2 3">1744B</strain>
    </source>
</reference>
<dbReference type="RefSeq" id="WP_101393842.1">
    <property type="nucleotide sequence ID" value="NZ_PCHB01000018.1"/>
</dbReference>
<accession>A0A2N3QRP6</accession>
<protein>
    <submittedName>
        <fullName evidence="2">Uncharacterized protein</fullName>
    </submittedName>
</protein>
<dbReference type="AlphaFoldDB" id="A0A2N3QRP6"/>
<dbReference type="EMBL" id="PCHB01000018">
    <property type="protein sequence ID" value="PKU94531.1"/>
    <property type="molecule type" value="Genomic_DNA"/>
</dbReference>
<comment type="caution">
    <text evidence="2">The sequence shown here is derived from an EMBL/GenBank/DDBJ whole genome shotgun (WGS) entry which is preliminary data.</text>
</comment>
<gene>
    <name evidence="2" type="ORF">CQR56_1552</name>
</gene>
<keyword evidence="1" id="KW-0812">Transmembrane</keyword>
<feature type="transmembrane region" description="Helical" evidence="1">
    <location>
        <begin position="6"/>
        <end position="26"/>
    </location>
</feature>
<evidence type="ECO:0000313" key="2">
    <source>
        <dbReference type="EMBL" id="PKU94531.1"/>
    </source>
</evidence>
<proteinExistence type="predicted"/>
<sequence length="121" mass="13786">MDHLVTQLIGLLPIVIPLIIVGIVIARAAYETRENHETICSLLRIKPEDRHMVRVTYGPGLPCTLGYAHTIRIHVPDKLIPHIVTPEDAVEMGVTLMRSLDMDDAQSSKHRTRYRNWTLTR</sequence>
<keyword evidence="1" id="KW-0472">Membrane</keyword>
<dbReference type="Proteomes" id="UP000233783">
    <property type="component" value="Unassembled WGS sequence"/>
</dbReference>
<keyword evidence="1" id="KW-1133">Transmembrane helix</keyword>
<organism evidence="2 3">
    <name type="scientific">Bifidobacterium pseudolongum subsp. globosum</name>
    <dbReference type="NCBI Taxonomy" id="1690"/>
    <lineage>
        <taxon>Bacteria</taxon>
        <taxon>Bacillati</taxon>
        <taxon>Actinomycetota</taxon>
        <taxon>Actinomycetes</taxon>
        <taxon>Bifidobacteriales</taxon>
        <taxon>Bifidobacteriaceae</taxon>
        <taxon>Bifidobacterium</taxon>
    </lineage>
</organism>